<dbReference type="NCBIfam" id="TIGR04024">
    <property type="entry name" value="F420_NP1902A"/>
    <property type="match status" value="1"/>
</dbReference>
<dbReference type="AlphaFoldDB" id="A0ABD5NVZ2"/>
<dbReference type="PANTHER" id="PTHR43244">
    <property type="match status" value="1"/>
</dbReference>
<reference evidence="3 4" key="1">
    <citation type="journal article" date="2014" name="Int. J. Syst. Evol. Microbiol.">
        <title>Complete genome sequence of Corynebacterium casei LMG S-19264T (=DSM 44701T), isolated from a smear-ripened cheese.</title>
        <authorList>
            <consortium name="US DOE Joint Genome Institute (JGI-PGF)"/>
            <person name="Walter F."/>
            <person name="Albersmeier A."/>
            <person name="Kalinowski J."/>
            <person name="Ruckert C."/>
        </authorList>
    </citation>
    <scope>NUCLEOTIDE SEQUENCE [LARGE SCALE GENOMIC DNA]</scope>
    <source>
        <strain evidence="3 4">IBRC-M 10912</strain>
    </source>
</reference>
<dbReference type="CDD" id="cd01097">
    <property type="entry name" value="Tetrahydromethanopterin_reductase"/>
    <property type="match status" value="1"/>
</dbReference>
<dbReference type="InterPro" id="IPR011251">
    <property type="entry name" value="Luciferase-like_dom"/>
</dbReference>
<name>A0ABD5NVZ2_9EURY</name>
<organism evidence="3 4">
    <name type="scientific">Natribaculum luteum</name>
    <dbReference type="NCBI Taxonomy" id="1586232"/>
    <lineage>
        <taxon>Archaea</taxon>
        <taxon>Methanobacteriati</taxon>
        <taxon>Methanobacteriota</taxon>
        <taxon>Stenosarchaea group</taxon>
        <taxon>Halobacteria</taxon>
        <taxon>Halobacteriales</taxon>
        <taxon>Natrialbaceae</taxon>
        <taxon>Natribaculum</taxon>
    </lineage>
</organism>
<protein>
    <submittedName>
        <fullName evidence="3">TIGR04024 family LLM class F420-dependent oxidoreductase</fullName>
    </submittedName>
</protein>
<comment type="caution">
    <text evidence="3">The sequence shown here is derived from an EMBL/GenBank/DDBJ whole genome shotgun (WGS) entry which is preliminary data.</text>
</comment>
<dbReference type="GeneID" id="71854994"/>
<dbReference type="EMBL" id="JBHSDJ010000013">
    <property type="protein sequence ID" value="MFC4246231.1"/>
    <property type="molecule type" value="Genomic_DNA"/>
</dbReference>
<dbReference type="InterPro" id="IPR036661">
    <property type="entry name" value="Luciferase-like_sf"/>
</dbReference>
<dbReference type="PANTHER" id="PTHR43244:SF1">
    <property type="entry name" value="5,10-METHYLENETETRAHYDROMETHANOPTERIN REDUCTASE"/>
    <property type="match status" value="1"/>
</dbReference>
<feature type="domain" description="Luciferase-like" evidence="2">
    <location>
        <begin position="11"/>
        <end position="303"/>
    </location>
</feature>
<evidence type="ECO:0000313" key="3">
    <source>
        <dbReference type="EMBL" id="MFC4246231.1"/>
    </source>
</evidence>
<dbReference type="InterPro" id="IPR050564">
    <property type="entry name" value="F420-G6PD/mer"/>
</dbReference>
<dbReference type="Proteomes" id="UP001595821">
    <property type="component" value="Unassembled WGS sequence"/>
</dbReference>
<evidence type="ECO:0000256" key="1">
    <source>
        <dbReference type="ARBA" id="ARBA00023002"/>
    </source>
</evidence>
<dbReference type="SUPFAM" id="SSF51679">
    <property type="entry name" value="Bacterial luciferase-like"/>
    <property type="match status" value="1"/>
</dbReference>
<dbReference type="GO" id="GO:0016491">
    <property type="term" value="F:oxidoreductase activity"/>
    <property type="evidence" value="ECO:0007669"/>
    <property type="project" value="UniProtKB-KW"/>
</dbReference>
<evidence type="ECO:0000259" key="2">
    <source>
        <dbReference type="Pfam" id="PF00296"/>
    </source>
</evidence>
<dbReference type="RefSeq" id="WP_246967808.1">
    <property type="nucleotide sequence ID" value="NZ_CP095397.1"/>
</dbReference>
<dbReference type="InterPro" id="IPR023909">
    <property type="entry name" value="F420_NP1902A"/>
</dbReference>
<evidence type="ECO:0000313" key="4">
    <source>
        <dbReference type="Proteomes" id="UP001595821"/>
    </source>
</evidence>
<keyword evidence="1" id="KW-0560">Oxidoreductase</keyword>
<sequence length="334" mass="36649">MTDRTLHLPVAAQPSVDSLVNLAVLGEEYGYERAWLPETWGRDAVTVLTSMAHETEEIGLGPSILNIYSRSPALLAQTATTLQEVADGRMRFGIGPSGPAVIEGWHGADFERPLRRTREYLEIMRTVMAGETLNYDGDVFSLAGFRLRCDPPEEPVPIDAAGMGPKSVELAGRFADGWHAIVFTPDGLRERLEDLERGIELGDRDPEDVRTTLSITACALEDGERARRLARQHLAFYVGAMGTYYRESLSRQGYEQEANEIAAAWASGDQERACSLISDDLLDDLGAVGTPEHAREQLRKFEEIDGLDAVAVSFPRGATTDELESTIEALAPDV</sequence>
<proteinExistence type="predicted"/>
<accession>A0ABD5NVZ2</accession>
<dbReference type="Pfam" id="PF00296">
    <property type="entry name" value="Bac_luciferase"/>
    <property type="match status" value="1"/>
</dbReference>
<gene>
    <name evidence="3" type="ORF">ACFOZ7_04380</name>
</gene>
<dbReference type="Gene3D" id="3.20.20.30">
    <property type="entry name" value="Luciferase-like domain"/>
    <property type="match status" value="1"/>
</dbReference>